<reference evidence="1 2" key="1">
    <citation type="submission" date="2018-10" db="EMBL/GenBank/DDBJ databases">
        <title>Xanthobacter tagetidis genome sequencing and assembly.</title>
        <authorList>
            <person name="Maclea K.S."/>
            <person name="Goen A.E."/>
            <person name="Fatima S.A."/>
        </authorList>
    </citation>
    <scope>NUCLEOTIDE SEQUENCE [LARGE SCALE GENOMIC DNA]</scope>
    <source>
        <strain evidence="1 2">ATCC 700314</strain>
    </source>
</reference>
<dbReference type="OrthoDB" id="8024304at2"/>
<protein>
    <submittedName>
        <fullName evidence="1">Uncharacterized protein</fullName>
    </submittedName>
</protein>
<dbReference type="EMBL" id="RCTF01000005">
    <property type="protein sequence ID" value="RLP79544.1"/>
    <property type="molecule type" value="Genomic_DNA"/>
</dbReference>
<name>A0A3L7AHL0_9HYPH</name>
<dbReference type="RefSeq" id="WP_121622754.1">
    <property type="nucleotide sequence ID" value="NZ_JACIIW010000001.1"/>
</dbReference>
<comment type="caution">
    <text evidence="1">The sequence shown here is derived from an EMBL/GenBank/DDBJ whole genome shotgun (WGS) entry which is preliminary data.</text>
</comment>
<proteinExistence type="predicted"/>
<gene>
    <name evidence="1" type="ORF">D9R14_07730</name>
</gene>
<organism evidence="1 2">
    <name type="scientific">Xanthobacter tagetidis</name>
    <dbReference type="NCBI Taxonomy" id="60216"/>
    <lineage>
        <taxon>Bacteria</taxon>
        <taxon>Pseudomonadati</taxon>
        <taxon>Pseudomonadota</taxon>
        <taxon>Alphaproteobacteria</taxon>
        <taxon>Hyphomicrobiales</taxon>
        <taxon>Xanthobacteraceae</taxon>
        <taxon>Xanthobacter</taxon>
    </lineage>
</organism>
<dbReference type="AlphaFoldDB" id="A0A3L7AHL0"/>
<evidence type="ECO:0000313" key="2">
    <source>
        <dbReference type="Proteomes" id="UP000269692"/>
    </source>
</evidence>
<sequence length="65" mass="7374">MKSDIVEINVDLLARTDRAVQVRDHSTGKTVWLPLSQIEMTRADEGEAGWVVDAPEWLLIEKELV</sequence>
<keyword evidence="2" id="KW-1185">Reference proteome</keyword>
<dbReference type="Proteomes" id="UP000269692">
    <property type="component" value="Unassembled WGS sequence"/>
</dbReference>
<accession>A0A3L7AHL0</accession>
<evidence type="ECO:0000313" key="1">
    <source>
        <dbReference type="EMBL" id="RLP79544.1"/>
    </source>
</evidence>